<evidence type="ECO:0000313" key="4">
    <source>
        <dbReference type="EMBL" id="EPZ35420.1"/>
    </source>
</evidence>
<dbReference type="STRING" id="988480.A0A075AYM1"/>
<dbReference type="Gene3D" id="3.40.50.150">
    <property type="entry name" value="Vaccinia Virus protein VP39"/>
    <property type="match status" value="1"/>
</dbReference>
<dbReference type="InterPro" id="IPR029063">
    <property type="entry name" value="SAM-dependent_MTases_sf"/>
</dbReference>
<dbReference type="EMBL" id="KE560841">
    <property type="protein sequence ID" value="EPZ35420.1"/>
    <property type="molecule type" value="Genomic_DNA"/>
</dbReference>
<dbReference type="Proteomes" id="UP000281549">
    <property type="component" value="Unassembled WGS sequence"/>
</dbReference>
<feature type="domain" description="Methyltransferase type 11" evidence="3">
    <location>
        <begin position="43"/>
        <end position="131"/>
    </location>
</feature>
<dbReference type="FunFam" id="3.40.50.150:FF:000195">
    <property type="entry name" value="Methyltransferase domain containing protein"/>
    <property type="match status" value="1"/>
</dbReference>
<name>A0A075AYM1_ROZAC</name>
<dbReference type="GO" id="GO:0005737">
    <property type="term" value="C:cytoplasm"/>
    <property type="evidence" value="ECO:0007669"/>
    <property type="project" value="EnsemblFungi"/>
</dbReference>
<sequence>MESEFVHKVYNTIAPHFSETRYKAWPVIENFLKSQPIGSLGGDIGCGNGKYFNIRNDVNIIGCDRSENLIKIANQRRPFTFVCDALNLPFKSDIFDFVISIAVIHHFSTAERRRKAIEEILRVLRCGGEALIFVWAFEQEGKRKFAEQDCLVPWRLQKQFDENGEEKVLQRYYHLFKKDELHNLVEAVILDNNRVKILETGYDRDNWFIRITKE</sequence>
<dbReference type="GO" id="GO:0005634">
    <property type="term" value="C:nucleus"/>
    <property type="evidence" value="ECO:0007669"/>
    <property type="project" value="EnsemblFungi"/>
</dbReference>
<dbReference type="AlphaFoldDB" id="A0A075AYM1"/>
<dbReference type="Proteomes" id="UP000030755">
    <property type="component" value="Unassembled WGS sequence"/>
</dbReference>
<dbReference type="HOGENOM" id="CLU_029501_2_0_1"/>
<dbReference type="InterPro" id="IPR051422">
    <property type="entry name" value="AlkB_tRNA_MeTrf/Diox"/>
</dbReference>
<evidence type="ECO:0000313" key="7">
    <source>
        <dbReference type="Proteomes" id="UP000281549"/>
    </source>
</evidence>
<dbReference type="Pfam" id="PF08241">
    <property type="entry name" value="Methyltransf_11"/>
    <property type="match status" value="1"/>
</dbReference>
<dbReference type="GO" id="GO:0030488">
    <property type="term" value="P:tRNA methylation"/>
    <property type="evidence" value="ECO:0007669"/>
    <property type="project" value="EnsemblFungi"/>
</dbReference>
<evidence type="ECO:0000313" key="6">
    <source>
        <dbReference type="Proteomes" id="UP000030755"/>
    </source>
</evidence>
<dbReference type="OMA" id="VHEVYQQ"/>
<protein>
    <submittedName>
        <fullName evidence="5">S-adenosyl-L-methionine-dependent methyltransferase</fullName>
    </submittedName>
</protein>
<keyword evidence="1 5" id="KW-0489">Methyltransferase</keyword>
<gene>
    <name evidence="4" type="ORF">O9G_003679</name>
    <name evidence="5" type="ORF">ROZALSC1DRAFT_28099</name>
</gene>
<dbReference type="InterPro" id="IPR013216">
    <property type="entry name" value="Methyltransf_11"/>
</dbReference>
<proteinExistence type="predicted"/>
<dbReference type="GO" id="GO:0008757">
    <property type="term" value="F:S-adenosylmethionine-dependent methyltransferase activity"/>
    <property type="evidence" value="ECO:0007669"/>
    <property type="project" value="InterPro"/>
</dbReference>
<evidence type="ECO:0000256" key="1">
    <source>
        <dbReference type="ARBA" id="ARBA00022603"/>
    </source>
</evidence>
<dbReference type="EMBL" id="ML005068">
    <property type="protein sequence ID" value="RKP20407.1"/>
    <property type="molecule type" value="Genomic_DNA"/>
</dbReference>
<dbReference type="GO" id="GO:0006448">
    <property type="term" value="P:regulation of translational elongation"/>
    <property type="evidence" value="ECO:0007669"/>
    <property type="project" value="EnsemblFungi"/>
</dbReference>
<dbReference type="GO" id="GO:0000049">
    <property type="term" value="F:tRNA binding"/>
    <property type="evidence" value="ECO:0007669"/>
    <property type="project" value="TreeGrafter"/>
</dbReference>
<dbReference type="GO" id="GO:0002098">
    <property type="term" value="P:tRNA wobble uridine modification"/>
    <property type="evidence" value="ECO:0007669"/>
    <property type="project" value="EnsemblFungi"/>
</dbReference>
<evidence type="ECO:0000259" key="3">
    <source>
        <dbReference type="Pfam" id="PF08241"/>
    </source>
</evidence>
<evidence type="ECO:0000313" key="5">
    <source>
        <dbReference type="EMBL" id="RKP20407.1"/>
    </source>
</evidence>
<keyword evidence="6" id="KW-1185">Reference proteome</keyword>
<keyword evidence="2 5" id="KW-0808">Transferase</keyword>
<organism evidence="4 6">
    <name type="scientific">Rozella allomycis (strain CSF55)</name>
    <dbReference type="NCBI Taxonomy" id="988480"/>
    <lineage>
        <taxon>Eukaryota</taxon>
        <taxon>Fungi</taxon>
        <taxon>Fungi incertae sedis</taxon>
        <taxon>Cryptomycota</taxon>
        <taxon>Cryptomycota incertae sedis</taxon>
        <taxon>Rozella</taxon>
    </lineage>
</organism>
<evidence type="ECO:0000256" key="2">
    <source>
        <dbReference type="ARBA" id="ARBA00022679"/>
    </source>
</evidence>
<dbReference type="OrthoDB" id="271595at2759"/>
<reference evidence="4 6" key="1">
    <citation type="journal article" date="2013" name="Curr. Biol.">
        <title>Shared signatures of parasitism and phylogenomics unite Cryptomycota and microsporidia.</title>
        <authorList>
            <person name="James T.Y."/>
            <person name="Pelin A."/>
            <person name="Bonen L."/>
            <person name="Ahrendt S."/>
            <person name="Sain D."/>
            <person name="Corradi N."/>
            <person name="Stajich J.E."/>
        </authorList>
    </citation>
    <scope>NUCLEOTIDE SEQUENCE [LARGE SCALE GENOMIC DNA]</scope>
    <source>
        <strain evidence="4 6">CSF55</strain>
        <strain evidence="4 6">CSF55</strain>
    </source>
</reference>
<dbReference type="PANTHER" id="PTHR13069">
    <property type="entry name" value="ALKYLATED DNA REPAIR PROTEIN ALKB HOMOLOG 8"/>
    <property type="match status" value="1"/>
</dbReference>
<reference evidence="7" key="2">
    <citation type="journal article" date="2018" name="Nat. Microbiol.">
        <title>Leveraging single-cell genomics to expand the fungal tree of life.</title>
        <authorList>
            <person name="Ahrendt S.R."/>
            <person name="Quandt C.A."/>
            <person name="Ciobanu D."/>
            <person name="Clum A."/>
            <person name="Salamov A."/>
            <person name="Andreopoulos B."/>
            <person name="Cheng J.F."/>
            <person name="Woyke T."/>
            <person name="Pelin A."/>
            <person name="Henrissat B."/>
            <person name="Reynolds N.K."/>
            <person name="Benny G.L."/>
            <person name="Smith M.E."/>
            <person name="James T.Y."/>
            <person name="Grigoriev I.V."/>
        </authorList>
    </citation>
    <scope>NUCLEOTIDE SEQUENCE [LARGE SCALE GENOMIC DNA]</scope>
    <source>
        <strain evidence="7">CSF55</strain>
    </source>
</reference>
<dbReference type="GO" id="GO:0106335">
    <property type="term" value="F:tRNA (5-carboxymethyluridine(34)-5-O)-methyltransferase activity"/>
    <property type="evidence" value="ECO:0007669"/>
    <property type="project" value="TreeGrafter"/>
</dbReference>
<dbReference type="GO" id="GO:0043527">
    <property type="term" value="C:tRNA methyltransferase complex"/>
    <property type="evidence" value="ECO:0007669"/>
    <property type="project" value="EnsemblFungi"/>
</dbReference>
<dbReference type="SUPFAM" id="SSF53335">
    <property type="entry name" value="S-adenosyl-L-methionine-dependent methyltransferases"/>
    <property type="match status" value="1"/>
</dbReference>
<dbReference type="CDD" id="cd02440">
    <property type="entry name" value="AdoMet_MTases"/>
    <property type="match status" value="1"/>
</dbReference>
<accession>A0A075AYM1</accession>
<reference evidence="5" key="3">
    <citation type="submission" date="2018-08" db="EMBL/GenBank/DDBJ databases">
        <title>Leveraging single-cell genomics to expand the Fungal Tree of Life.</title>
        <authorList>
            <consortium name="DOE Joint Genome Institute"/>
            <person name="Ahrendt S.R."/>
            <person name="Quandt C.A."/>
            <person name="Ciobanu D."/>
            <person name="Clum A."/>
            <person name="Salamov A."/>
            <person name="Andreopoulos B."/>
            <person name="Cheng J.-F."/>
            <person name="Woyke T."/>
            <person name="Pelin A."/>
            <person name="Henrissat B."/>
            <person name="Reynolds N."/>
            <person name="Benny G.L."/>
            <person name="Smith M.E."/>
            <person name="James T.Y."/>
            <person name="Grigoriev I.V."/>
        </authorList>
    </citation>
    <scope>NUCLEOTIDE SEQUENCE</scope>
    <source>
        <strain evidence="5">CSF55</strain>
    </source>
</reference>
<dbReference type="PANTHER" id="PTHR13069:SF21">
    <property type="entry name" value="ALKYLATED DNA REPAIR PROTEIN ALKB HOMOLOG 8"/>
    <property type="match status" value="1"/>
</dbReference>